<organism evidence="1 2">
    <name type="scientific">Methylomonas aurea</name>
    <dbReference type="NCBI Taxonomy" id="2952224"/>
    <lineage>
        <taxon>Bacteria</taxon>
        <taxon>Pseudomonadati</taxon>
        <taxon>Pseudomonadota</taxon>
        <taxon>Gammaproteobacteria</taxon>
        <taxon>Methylococcales</taxon>
        <taxon>Methylococcaceae</taxon>
        <taxon>Methylomonas</taxon>
    </lineage>
</organism>
<dbReference type="InterPro" id="IPR007344">
    <property type="entry name" value="GrpB/CoaE"/>
</dbReference>
<dbReference type="SUPFAM" id="SSF81301">
    <property type="entry name" value="Nucleotidyltransferase"/>
    <property type="match status" value="1"/>
</dbReference>
<gene>
    <name evidence="1" type="ORF">NP603_05085</name>
</gene>
<dbReference type="PANTHER" id="PTHR34822:SF1">
    <property type="entry name" value="GRPB FAMILY PROTEIN"/>
    <property type="match status" value="1"/>
</dbReference>
<dbReference type="PANTHER" id="PTHR34822">
    <property type="entry name" value="GRPB DOMAIN PROTEIN (AFU_ORTHOLOGUE AFUA_1G01530)"/>
    <property type="match status" value="1"/>
</dbReference>
<evidence type="ECO:0000313" key="1">
    <source>
        <dbReference type="EMBL" id="MCQ8180472.1"/>
    </source>
</evidence>
<dbReference type="EMBL" id="JANIBM010000004">
    <property type="protein sequence ID" value="MCQ8180472.1"/>
    <property type="molecule type" value="Genomic_DNA"/>
</dbReference>
<dbReference type="RefSeq" id="WP_256609838.1">
    <property type="nucleotide sequence ID" value="NZ_JANIBM010000004.1"/>
</dbReference>
<proteinExistence type="predicted"/>
<name>A0ABT1UE11_9GAMM</name>
<dbReference type="InterPro" id="IPR043519">
    <property type="entry name" value="NT_sf"/>
</dbReference>
<dbReference type="Proteomes" id="UP001524569">
    <property type="component" value="Unassembled WGS sequence"/>
</dbReference>
<reference evidence="1 2" key="1">
    <citation type="submission" date="2022-07" db="EMBL/GenBank/DDBJ databases">
        <title>Methylomonas rivi sp. nov., Methylomonas rosea sp. nov., Methylomonas aureus sp. nov. and Methylomonas subterranea sp. nov., four novel methanotrophs isolated from a freshwater creek and the deep terrestrial subsurface.</title>
        <authorList>
            <person name="Abin C."/>
            <person name="Sankaranarayanan K."/>
            <person name="Garner C."/>
            <person name="Sindelar R."/>
            <person name="Kotary K."/>
            <person name="Garner R."/>
            <person name="Barclay S."/>
            <person name="Lawson P."/>
            <person name="Krumholz L."/>
        </authorList>
    </citation>
    <scope>NUCLEOTIDE SEQUENCE [LARGE SCALE GENOMIC DNA]</scope>
    <source>
        <strain evidence="1 2">SURF-1</strain>
    </source>
</reference>
<accession>A0ABT1UE11</accession>
<dbReference type="Gene3D" id="3.30.460.10">
    <property type="entry name" value="Beta Polymerase, domain 2"/>
    <property type="match status" value="1"/>
</dbReference>
<protein>
    <submittedName>
        <fullName evidence="1">GrpB family protein</fullName>
    </submittedName>
</protein>
<evidence type="ECO:0000313" key="2">
    <source>
        <dbReference type="Proteomes" id="UP001524569"/>
    </source>
</evidence>
<keyword evidence="2" id="KW-1185">Reference proteome</keyword>
<dbReference type="Pfam" id="PF04229">
    <property type="entry name" value="GrpB"/>
    <property type="match status" value="1"/>
</dbReference>
<sequence>MKVALVPYQYRWQDDFARHRQAIEKALSDFVPDVEHIGSTSLGDIAAKPIIDILVGLQDEQSLDAAVIPLLDAGYTYIEKFNAGMPYRRFFVALVALKDIPLPRILGDKDELAFGREYDSVANIHVMTRGSYHWIRHLAFRDYLRTHPEVRKSYEALKLKIAEIDFADPLEYNSHKEDFIAEQQEKAVAWFVRVHGIEIQDRLA</sequence>
<comment type="caution">
    <text evidence="1">The sequence shown here is derived from an EMBL/GenBank/DDBJ whole genome shotgun (WGS) entry which is preliminary data.</text>
</comment>